<dbReference type="AlphaFoldDB" id="X0ZNW3"/>
<dbReference type="EMBL" id="BART01003823">
    <property type="protein sequence ID" value="GAG62053.1"/>
    <property type="molecule type" value="Genomic_DNA"/>
</dbReference>
<proteinExistence type="predicted"/>
<organism evidence="1">
    <name type="scientific">marine sediment metagenome</name>
    <dbReference type="NCBI Taxonomy" id="412755"/>
    <lineage>
        <taxon>unclassified sequences</taxon>
        <taxon>metagenomes</taxon>
        <taxon>ecological metagenomes</taxon>
    </lineage>
</organism>
<accession>X0ZNW3</accession>
<evidence type="ECO:0000313" key="1">
    <source>
        <dbReference type="EMBL" id="GAG62053.1"/>
    </source>
</evidence>
<comment type="caution">
    <text evidence="1">The sequence shown here is derived from an EMBL/GenBank/DDBJ whole genome shotgun (WGS) entry which is preliminary data.</text>
</comment>
<sequence>MINEGGRGPKAILRNSELENSLLEHVSIDSHTTFFAVTDILKLPIPLIVNILSPNIIFTFFQQTWTPAFPMPYFS</sequence>
<reference evidence="1" key="1">
    <citation type="journal article" date="2014" name="Front. Microbiol.">
        <title>High frequency of phylogenetically diverse reductive dehalogenase-homologous genes in deep subseafloor sedimentary metagenomes.</title>
        <authorList>
            <person name="Kawai M."/>
            <person name="Futagami T."/>
            <person name="Toyoda A."/>
            <person name="Takaki Y."/>
            <person name="Nishi S."/>
            <person name="Hori S."/>
            <person name="Arai W."/>
            <person name="Tsubouchi T."/>
            <person name="Morono Y."/>
            <person name="Uchiyama I."/>
            <person name="Ito T."/>
            <person name="Fujiyama A."/>
            <person name="Inagaki F."/>
            <person name="Takami H."/>
        </authorList>
    </citation>
    <scope>NUCLEOTIDE SEQUENCE</scope>
    <source>
        <strain evidence="1">Expedition CK06-06</strain>
    </source>
</reference>
<protein>
    <submittedName>
        <fullName evidence="1">Uncharacterized protein</fullName>
    </submittedName>
</protein>
<gene>
    <name evidence="1" type="ORF">S01H4_10148</name>
</gene>
<name>X0ZNW3_9ZZZZ</name>